<dbReference type="Proteomes" id="UP000199167">
    <property type="component" value="Unassembled WGS sequence"/>
</dbReference>
<gene>
    <name evidence="4" type="ORF">SAMN04488515_3465</name>
</gene>
<organism evidence="4 5">
    <name type="scientific">Cognatiyoonia koreensis</name>
    <dbReference type="NCBI Taxonomy" id="364200"/>
    <lineage>
        <taxon>Bacteria</taxon>
        <taxon>Pseudomonadati</taxon>
        <taxon>Pseudomonadota</taxon>
        <taxon>Alphaproteobacteria</taxon>
        <taxon>Rhodobacterales</taxon>
        <taxon>Paracoccaceae</taxon>
        <taxon>Cognatiyoonia</taxon>
    </lineage>
</organism>
<evidence type="ECO:0000259" key="3">
    <source>
        <dbReference type="PROSITE" id="PS50110"/>
    </source>
</evidence>
<dbReference type="InterPro" id="IPR011006">
    <property type="entry name" value="CheY-like_superfamily"/>
</dbReference>
<dbReference type="InterPro" id="IPR050595">
    <property type="entry name" value="Bact_response_regulator"/>
</dbReference>
<evidence type="ECO:0000313" key="5">
    <source>
        <dbReference type="Proteomes" id="UP000199167"/>
    </source>
</evidence>
<proteinExistence type="predicted"/>
<dbReference type="NCBIfam" id="NF006623">
    <property type="entry name" value="PRK09191.1"/>
    <property type="match status" value="1"/>
</dbReference>
<feature type="domain" description="Response regulatory" evidence="3">
    <location>
        <begin position="140"/>
        <end position="254"/>
    </location>
</feature>
<dbReference type="PANTHER" id="PTHR44591">
    <property type="entry name" value="STRESS RESPONSE REGULATOR PROTEIN 1"/>
    <property type="match status" value="1"/>
</dbReference>
<evidence type="ECO:0000313" key="4">
    <source>
        <dbReference type="EMBL" id="SEW46225.1"/>
    </source>
</evidence>
<dbReference type="InterPro" id="IPR053867">
    <property type="entry name" value="PhyR_sigma4"/>
</dbReference>
<dbReference type="GO" id="GO:0000160">
    <property type="term" value="P:phosphorelay signal transduction system"/>
    <property type="evidence" value="ECO:0007669"/>
    <property type="project" value="InterPro"/>
</dbReference>
<dbReference type="SUPFAM" id="SSF88659">
    <property type="entry name" value="Sigma3 and sigma4 domains of RNA polymerase sigma factors"/>
    <property type="match status" value="1"/>
</dbReference>
<dbReference type="RefSeq" id="WP_089997090.1">
    <property type="nucleotide sequence ID" value="NZ_FOIZ01000002.1"/>
</dbReference>
<reference evidence="4 5" key="1">
    <citation type="submission" date="2016-10" db="EMBL/GenBank/DDBJ databases">
        <authorList>
            <person name="de Groot N.N."/>
        </authorList>
    </citation>
    <scope>NUCLEOTIDE SEQUENCE [LARGE SCALE GENOMIC DNA]</scope>
    <source>
        <strain evidence="4 5">DSM 17925</strain>
    </source>
</reference>
<protein>
    <submittedName>
        <fullName evidence="4">Response regulator receiver domain-containing protein</fullName>
    </submittedName>
</protein>
<name>A0A1I0RXU6_9RHOB</name>
<dbReference type="Pfam" id="PF22233">
    <property type="entry name" value="PhyR_sigma-like"/>
    <property type="match status" value="1"/>
</dbReference>
<evidence type="ECO:0000256" key="2">
    <source>
        <dbReference type="PROSITE-ProRule" id="PRU00169"/>
    </source>
</evidence>
<dbReference type="InterPro" id="IPR053866">
    <property type="entry name" value="PhyR_sigma2"/>
</dbReference>
<dbReference type="Pfam" id="PF00072">
    <property type="entry name" value="Response_reg"/>
    <property type="match status" value="1"/>
</dbReference>
<feature type="modified residue" description="4-aspartylphosphate" evidence="2">
    <location>
        <position position="190"/>
    </location>
</feature>
<dbReference type="PANTHER" id="PTHR44591:SF20">
    <property type="entry name" value="PROTEIN PILH"/>
    <property type="match status" value="1"/>
</dbReference>
<sequence length="266" mass="28592">MKTDRASTIAKQLPYLRRYARALLGTQDRGDRAAAATLEAILDDPARLDASMPPKTALFRALHKTVFRAVHVSTTDESDLTIADKRLSTLTLDARAALLLYAIEEFTAADIGHIMECSAEEADAIISYARQSLKSSVAGHVLIIEDETLIAMDLKALVTAQGHTVTGIARTRESAVALGLRCRPDLILADVRLADQSSGIDAVHALLAACGKIPVIYITAFPETLLTGKRPEPAFVITKPYTEEQVHSAVSQAMFFAIAGEIVAPA</sequence>
<keyword evidence="5" id="KW-1185">Reference proteome</keyword>
<dbReference type="InterPro" id="IPR013324">
    <property type="entry name" value="RNA_pol_sigma_r3/r4-like"/>
</dbReference>
<dbReference type="SMART" id="SM00448">
    <property type="entry name" value="REC"/>
    <property type="match status" value="1"/>
</dbReference>
<dbReference type="SUPFAM" id="SSF52172">
    <property type="entry name" value="CheY-like"/>
    <property type="match status" value="1"/>
</dbReference>
<dbReference type="OrthoDB" id="9786101at2"/>
<dbReference type="EMBL" id="FOIZ01000002">
    <property type="protein sequence ID" value="SEW46225.1"/>
    <property type="molecule type" value="Genomic_DNA"/>
</dbReference>
<dbReference type="Pfam" id="PF22029">
    <property type="entry name" value="PhyR_sigma2"/>
    <property type="match status" value="1"/>
</dbReference>
<dbReference type="InterPro" id="IPR001789">
    <property type="entry name" value="Sig_transdc_resp-reg_receiver"/>
</dbReference>
<dbReference type="CDD" id="cd17540">
    <property type="entry name" value="REC_PhyR"/>
    <property type="match status" value="1"/>
</dbReference>
<dbReference type="Gene3D" id="1.20.140.160">
    <property type="match status" value="1"/>
</dbReference>
<evidence type="ECO:0000256" key="1">
    <source>
        <dbReference type="ARBA" id="ARBA00022553"/>
    </source>
</evidence>
<keyword evidence="1 2" id="KW-0597">Phosphoprotein</keyword>
<dbReference type="AlphaFoldDB" id="A0A1I0RXU6"/>
<dbReference type="Gene3D" id="3.40.50.2300">
    <property type="match status" value="1"/>
</dbReference>
<dbReference type="STRING" id="364200.SAMN04488515_3465"/>
<dbReference type="PROSITE" id="PS50110">
    <property type="entry name" value="RESPONSE_REGULATORY"/>
    <property type="match status" value="1"/>
</dbReference>
<accession>A0A1I0RXU6</accession>